<feature type="binding site" evidence="7">
    <location>
        <position position="76"/>
    </location>
    <ligand>
        <name>ATP</name>
        <dbReference type="ChEBI" id="CHEBI:30616"/>
    </ligand>
</feature>
<dbReference type="PANTHER" id="PTHR43289">
    <property type="entry name" value="MITOGEN-ACTIVATED PROTEIN KINASE KINASE KINASE 20-RELATED"/>
    <property type="match status" value="1"/>
</dbReference>
<organism evidence="11 12">
    <name type="scientific">Gordonia soli NBRC 108243</name>
    <dbReference type="NCBI Taxonomy" id="1223545"/>
    <lineage>
        <taxon>Bacteria</taxon>
        <taxon>Bacillati</taxon>
        <taxon>Actinomycetota</taxon>
        <taxon>Actinomycetes</taxon>
        <taxon>Mycobacteriales</taxon>
        <taxon>Gordoniaceae</taxon>
        <taxon>Gordonia</taxon>
    </lineage>
</organism>
<keyword evidence="3" id="KW-0808">Transferase</keyword>
<keyword evidence="6 7" id="KW-0067">ATP-binding</keyword>
<dbReference type="Gene3D" id="1.10.510.10">
    <property type="entry name" value="Transferase(Phosphotransferase) domain 1"/>
    <property type="match status" value="1"/>
</dbReference>
<dbReference type="SMART" id="SM00220">
    <property type="entry name" value="S_TKc"/>
    <property type="match status" value="1"/>
</dbReference>
<feature type="transmembrane region" description="Helical" evidence="9">
    <location>
        <begin position="437"/>
        <end position="460"/>
    </location>
</feature>
<evidence type="ECO:0000256" key="8">
    <source>
        <dbReference type="SAM" id="MobiDB-lite"/>
    </source>
</evidence>
<sequence>MRQARLSDASFVQIERVMRSGYRTAVRLPAYASAMSGERVDTQFGPYRLDELLGRGGMGEVYRAFDTEKERVVAVKLLNPGLAGDATFQERFRRESRAAARLGEPHVIPIHDWGEIDGVLFIDMRLVDGEDLRSVLRREAPLTPERAVGIIAQVSSALDAAHADGLVHRDIKPENILIGTGDFAYLVDFGIAHGADDTHLTQTGTAIGSIAYMAPELFDATAIGPSGDIYALTCVLFECLTGRVPHPAHSVSAAIKAAVLDQPPSVSEVNSDVPAGLDPVIGAGLAADPERRFATAGRLVDAAKRALAGEPDPLAGLVPGPVVGATTSDAESPTSIVASPTVIAPSGEQYEPTQVRRLDSGGAGPEPAQYPAATNFSGPQPPSGITQPGTTQYSGPQQFSGPQHFSAPQQYSEPHAYGIYGPPVVGREAPPRRDRSVAYVLLAIAAVAVIGVLVLGAIWLTGRSSTTQSASTPTTPTVTQTITPSDATPTIPPVATGPAAPPPGSSPCDGTVGVGTGVTSCAFAFSVRDEYLRTGPKGAPRAVTAYSPVTGASYPMVCVPEGVIVVCRGGTDAVVHIY</sequence>
<feature type="compositionally biased region" description="Polar residues" evidence="8">
    <location>
        <begin position="372"/>
        <end position="408"/>
    </location>
</feature>
<dbReference type="GO" id="GO:0004674">
    <property type="term" value="F:protein serine/threonine kinase activity"/>
    <property type="evidence" value="ECO:0007669"/>
    <property type="project" value="UniProtKB-KW"/>
</dbReference>
<feature type="domain" description="Protein kinase" evidence="10">
    <location>
        <begin position="47"/>
        <end position="307"/>
    </location>
</feature>
<evidence type="ECO:0000256" key="5">
    <source>
        <dbReference type="ARBA" id="ARBA00022777"/>
    </source>
</evidence>
<dbReference type="PANTHER" id="PTHR43289:SF6">
    <property type="entry name" value="SERINE_THREONINE-PROTEIN KINASE NEKL-3"/>
    <property type="match status" value="1"/>
</dbReference>
<evidence type="ECO:0000256" key="2">
    <source>
        <dbReference type="ARBA" id="ARBA00022527"/>
    </source>
</evidence>
<evidence type="ECO:0000259" key="10">
    <source>
        <dbReference type="PROSITE" id="PS50011"/>
    </source>
</evidence>
<dbReference type="PROSITE" id="PS50011">
    <property type="entry name" value="PROTEIN_KINASE_DOM"/>
    <property type="match status" value="1"/>
</dbReference>
<dbReference type="EC" id="2.7.11.1" evidence="1"/>
<evidence type="ECO:0000256" key="1">
    <source>
        <dbReference type="ARBA" id="ARBA00012513"/>
    </source>
</evidence>
<feature type="compositionally biased region" description="Polar residues" evidence="8">
    <location>
        <begin position="325"/>
        <end position="338"/>
    </location>
</feature>
<dbReference type="PROSITE" id="PS00108">
    <property type="entry name" value="PROTEIN_KINASE_ST"/>
    <property type="match status" value="1"/>
</dbReference>
<dbReference type="InterPro" id="IPR008271">
    <property type="entry name" value="Ser/Thr_kinase_AS"/>
</dbReference>
<dbReference type="FunFam" id="1.10.510.10:FF:000021">
    <property type="entry name" value="Serine/threonine protein kinase"/>
    <property type="match status" value="1"/>
</dbReference>
<dbReference type="InterPro" id="IPR011009">
    <property type="entry name" value="Kinase-like_dom_sf"/>
</dbReference>
<dbReference type="eggNOG" id="COG0515">
    <property type="taxonomic scope" value="Bacteria"/>
</dbReference>
<dbReference type="AlphaFoldDB" id="M0QJC0"/>
<feature type="compositionally biased region" description="Low complexity" evidence="8">
    <location>
        <begin position="464"/>
        <end position="498"/>
    </location>
</feature>
<keyword evidence="9" id="KW-1133">Transmembrane helix</keyword>
<gene>
    <name evidence="11" type="ORF">GS4_16_00790</name>
</gene>
<evidence type="ECO:0000313" key="11">
    <source>
        <dbReference type="EMBL" id="GAC68549.1"/>
    </source>
</evidence>
<proteinExistence type="predicted"/>
<keyword evidence="2 11" id="KW-0723">Serine/threonine-protein kinase</keyword>
<dbReference type="Proteomes" id="UP000011666">
    <property type="component" value="Unassembled WGS sequence"/>
</dbReference>
<feature type="region of interest" description="Disordered" evidence="8">
    <location>
        <begin position="464"/>
        <end position="506"/>
    </location>
</feature>
<keyword evidence="9" id="KW-0812">Transmembrane</keyword>
<keyword evidence="4 7" id="KW-0547">Nucleotide-binding</keyword>
<feature type="region of interest" description="Disordered" evidence="8">
    <location>
        <begin position="325"/>
        <end position="408"/>
    </location>
</feature>
<accession>M0QJC0</accession>
<dbReference type="InterPro" id="IPR000719">
    <property type="entry name" value="Prot_kinase_dom"/>
</dbReference>
<protein>
    <recommendedName>
        <fullName evidence="1">non-specific serine/threonine protein kinase</fullName>
        <ecNumber evidence="1">2.7.11.1</ecNumber>
    </recommendedName>
</protein>
<evidence type="ECO:0000256" key="7">
    <source>
        <dbReference type="PROSITE-ProRule" id="PRU10141"/>
    </source>
</evidence>
<evidence type="ECO:0000313" key="12">
    <source>
        <dbReference type="Proteomes" id="UP000011666"/>
    </source>
</evidence>
<dbReference type="CDD" id="cd14014">
    <property type="entry name" value="STKc_PknB_like"/>
    <property type="match status" value="1"/>
</dbReference>
<dbReference type="STRING" id="1223545.GS4_16_00790"/>
<evidence type="ECO:0000256" key="3">
    <source>
        <dbReference type="ARBA" id="ARBA00022679"/>
    </source>
</evidence>
<dbReference type="PROSITE" id="PS00107">
    <property type="entry name" value="PROTEIN_KINASE_ATP"/>
    <property type="match status" value="1"/>
</dbReference>
<dbReference type="Gene3D" id="3.30.200.20">
    <property type="entry name" value="Phosphorylase Kinase, domain 1"/>
    <property type="match status" value="1"/>
</dbReference>
<keyword evidence="5 11" id="KW-0418">Kinase</keyword>
<dbReference type="EMBL" id="BANX01000016">
    <property type="protein sequence ID" value="GAC68549.1"/>
    <property type="molecule type" value="Genomic_DNA"/>
</dbReference>
<evidence type="ECO:0000256" key="4">
    <source>
        <dbReference type="ARBA" id="ARBA00022741"/>
    </source>
</evidence>
<name>M0QJC0_9ACTN</name>
<dbReference type="GO" id="GO:0005524">
    <property type="term" value="F:ATP binding"/>
    <property type="evidence" value="ECO:0007669"/>
    <property type="project" value="UniProtKB-UniRule"/>
</dbReference>
<comment type="caution">
    <text evidence="11">The sequence shown here is derived from an EMBL/GenBank/DDBJ whole genome shotgun (WGS) entry which is preliminary data.</text>
</comment>
<keyword evidence="12" id="KW-1185">Reference proteome</keyword>
<dbReference type="SUPFAM" id="SSF56112">
    <property type="entry name" value="Protein kinase-like (PK-like)"/>
    <property type="match status" value="1"/>
</dbReference>
<evidence type="ECO:0000256" key="6">
    <source>
        <dbReference type="ARBA" id="ARBA00022840"/>
    </source>
</evidence>
<keyword evidence="9" id="KW-0472">Membrane</keyword>
<reference evidence="11 12" key="1">
    <citation type="submission" date="2013-01" db="EMBL/GenBank/DDBJ databases">
        <title>Whole genome shotgun sequence of Gordonia soli NBRC 108243.</title>
        <authorList>
            <person name="Isaki-Nakamura S."/>
            <person name="Hosoyama A."/>
            <person name="Tsuchikane K."/>
            <person name="Ando Y."/>
            <person name="Baba S."/>
            <person name="Ohji S."/>
            <person name="Hamada M."/>
            <person name="Tamura T."/>
            <person name="Yamazoe A."/>
            <person name="Yamazaki S."/>
            <person name="Fujita N."/>
        </authorList>
    </citation>
    <scope>NUCLEOTIDE SEQUENCE [LARGE SCALE GENOMIC DNA]</scope>
    <source>
        <strain evidence="11 12">NBRC 108243</strain>
    </source>
</reference>
<evidence type="ECO:0000256" key="9">
    <source>
        <dbReference type="SAM" id="Phobius"/>
    </source>
</evidence>
<dbReference type="FunFam" id="3.30.200.20:FF:000348">
    <property type="entry name" value="Serine/threonine protein kinase"/>
    <property type="match status" value="1"/>
</dbReference>
<dbReference type="Pfam" id="PF00069">
    <property type="entry name" value="Pkinase"/>
    <property type="match status" value="1"/>
</dbReference>
<dbReference type="InterPro" id="IPR017441">
    <property type="entry name" value="Protein_kinase_ATP_BS"/>
</dbReference>